<evidence type="ECO:0000313" key="4">
    <source>
        <dbReference type="Proteomes" id="UP000777438"/>
    </source>
</evidence>
<sequence>MESRQHRDGSPRSRGDGDEDMKTIQNVDKNVSSSMQNDTSNSNSNSNENGKEYEFTFDCSVAKVGGQSSSFIEPDLSTMSASSIGEASSSSSNINWNDDRNDSASLSDSVQTFPKEFGRTYHAYRAGSYAFPNDTPEQERLELQGECIKMLMGNSFFFAPLSHSRPPRAILDVATGTGDWAIHMGDMFPDSLVIGTDLSPIQPAEVPPNVHFYVEDSSDQWDFTERFDYIHSRATAGCWSDFETEVVEQAFNALEPGGWFESQEVDCNVCSDDNTLDPDGPVVAWCNDLIAASVKLNRPAIVGAHLKEMFERVGFVDVQQHRFKMPINGWPRDPHLKQIGYMWGTNVLEGLAAFSYQLFNKAFERTSAQIEVSLIDVRRDLVNPRIHCYMPAYIVFGRKPYPHEVRAT</sequence>
<accession>A0A9P9AMT2</accession>
<dbReference type="EMBL" id="JAGPYM010000017">
    <property type="protein sequence ID" value="KAH6885703.1"/>
    <property type="molecule type" value="Genomic_DNA"/>
</dbReference>
<dbReference type="OrthoDB" id="2013972at2759"/>
<proteinExistence type="inferred from homology"/>
<dbReference type="GO" id="GO:0008168">
    <property type="term" value="F:methyltransferase activity"/>
    <property type="evidence" value="ECO:0007669"/>
    <property type="project" value="UniProtKB-KW"/>
</dbReference>
<dbReference type="Gene3D" id="3.40.50.150">
    <property type="entry name" value="Vaccinia Virus protein VP39"/>
    <property type="match status" value="1"/>
</dbReference>
<dbReference type="Proteomes" id="UP000777438">
    <property type="component" value="Unassembled WGS sequence"/>
</dbReference>
<evidence type="ECO:0000256" key="2">
    <source>
        <dbReference type="SAM" id="MobiDB-lite"/>
    </source>
</evidence>
<name>A0A9P9AMT2_9HYPO</name>
<organism evidence="3 4">
    <name type="scientific">Thelonectria olida</name>
    <dbReference type="NCBI Taxonomy" id="1576542"/>
    <lineage>
        <taxon>Eukaryota</taxon>
        <taxon>Fungi</taxon>
        <taxon>Dikarya</taxon>
        <taxon>Ascomycota</taxon>
        <taxon>Pezizomycotina</taxon>
        <taxon>Sordariomycetes</taxon>
        <taxon>Hypocreomycetidae</taxon>
        <taxon>Hypocreales</taxon>
        <taxon>Nectriaceae</taxon>
        <taxon>Thelonectria</taxon>
    </lineage>
</organism>
<dbReference type="InterPro" id="IPR029063">
    <property type="entry name" value="SAM-dependent_MTases_sf"/>
</dbReference>
<comment type="similarity">
    <text evidence="1">Belongs to the methyltransferase superfamily. LaeA methyltransferase family.</text>
</comment>
<comment type="caution">
    <text evidence="3">The sequence shown here is derived from an EMBL/GenBank/DDBJ whole genome shotgun (WGS) entry which is preliminary data.</text>
</comment>
<feature type="region of interest" description="Disordered" evidence="2">
    <location>
        <begin position="1"/>
        <end position="51"/>
    </location>
</feature>
<gene>
    <name evidence="3" type="ORF">B0T10DRAFT_563698</name>
</gene>
<evidence type="ECO:0000313" key="3">
    <source>
        <dbReference type="EMBL" id="KAH6885703.1"/>
    </source>
</evidence>
<keyword evidence="4" id="KW-1185">Reference proteome</keyword>
<dbReference type="GO" id="GO:0032259">
    <property type="term" value="P:methylation"/>
    <property type="evidence" value="ECO:0007669"/>
    <property type="project" value="UniProtKB-KW"/>
</dbReference>
<keyword evidence="3" id="KW-0808">Transferase</keyword>
<evidence type="ECO:0000256" key="1">
    <source>
        <dbReference type="ARBA" id="ARBA00038158"/>
    </source>
</evidence>
<dbReference type="AlphaFoldDB" id="A0A9P9AMT2"/>
<dbReference type="SUPFAM" id="SSF53335">
    <property type="entry name" value="S-adenosyl-L-methionine-dependent methyltransferases"/>
    <property type="match status" value="1"/>
</dbReference>
<feature type="compositionally biased region" description="Basic and acidic residues" evidence="2">
    <location>
        <begin position="1"/>
        <end position="22"/>
    </location>
</feature>
<dbReference type="PANTHER" id="PTHR43591">
    <property type="entry name" value="METHYLTRANSFERASE"/>
    <property type="match status" value="1"/>
</dbReference>
<dbReference type="PANTHER" id="PTHR43591:SF14">
    <property type="entry name" value="METHYLTRANSFERASE"/>
    <property type="match status" value="1"/>
</dbReference>
<keyword evidence="3" id="KW-0489">Methyltransferase</keyword>
<dbReference type="CDD" id="cd02440">
    <property type="entry name" value="AdoMet_MTases"/>
    <property type="match status" value="1"/>
</dbReference>
<feature type="compositionally biased region" description="Low complexity" evidence="2">
    <location>
        <begin position="32"/>
        <end position="48"/>
    </location>
</feature>
<dbReference type="Pfam" id="PF13489">
    <property type="entry name" value="Methyltransf_23"/>
    <property type="match status" value="1"/>
</dbReference>
<reference evidence="3 4" key="1">
    <citation type="journal article" date="2021" name="Nat. Commun.">
        <title>Genetic determinants of endophytism in the Arabidopsis root mycobiome.</title>
        <authorList>
            <person name="Mesny F."/>
            <person name="Miyauchi S."/>
            <person name="Thiergart T."/>
            <person name="Pickel B."/>
            <person name="Atanasova L."/>
            <person name="Karlsson M."/>
            <person name="Huettel B."/>
            <person name="Barry K.W."/>
            <person name="Haridas S."/>
            <person name="Chen C."/>
            <person name="Bauer D."/>
            <person name="Andreopoulos W."/>
            <person name="Pangilinan J."/>
            <person name="LaButti K."/>
            <person name="Riley R."/>
            <person name="Lipzen A."/>
            <person name="Clum A."/>
            <person name="Drula E."/>
            <person name="Henrissat B."/>
            <person name="Kohler A."/>
            <person name="Grigoriev I.V."/>
            <person name="Martin F.M."/>
            <person name="Hacquard S."/>
        </authorList>
    </citation>
    <scope>NUCLEOTIDE SEQUENCE [LARGE SCALE GENOMIC DNA]</scope>
    <source>
        <strain evidence="3 4">MPI-CAGE-CH-0241</strain>
    </source>
</reference>
<protein>
    <submittedName>
        <fullName evidence="3">Methyltransferase</fullName>
    </submittedName>
</protein>